<gene>
    <name evidence="3" type="ORF">J5474_04825</name>
</gene>
<feature type="transmembrane region" description="Helical" evidence="1">
    <location>
        <begin position="20"/>
        <end position="42"/>
    </location>
</feature>
<reference evidence="3" key="1">
    <citation type="submission" date="2021-03" db="EMBL/GenBank/DDBJ databases">
        <title>Sagittula salina sp. nov. strain M10.9X isolated from the marine waste.</title>
        <authorList>
            <person name="Satari L."/>
            <person name="Molina-Menor E."/>
            <person name="Vidal-Verdu A."/>
            <person name="Pascual J."/>
            <person name="Pereto J."/>
            <person name="Porcar M."/>
        </authorList>
    </citation>
    <scope>NUCLEOTIDE SEQUENCE</scope>
    <source>
        <strain evidence="3">M10.9X</strain>
    </source>
</reference>
<name>A0A940MRR3_9RHOB</name>
<accession>A0A940MRR3</accession>
<dbReference type="RefSeq" id="WP_209359674.1">
    <property type="nucleotide sequence ID" value="NZ_JAGISH010000002.1"/>
</dbReference>
<evidence type="ECO:0000313" key="4">
    <source>
        <dbReference type="Proteomes" id="UP000675940"/>
    </source>
</evidence>
<organism evidence="3 4">
    <name type="scientific">Sagittula salina</name>
    <dbReference type="NCBI Taxonomy" id="2820268"/>
    <lineage>
        <taxon>Bacteria</taxon>
        <taxon>Pseudomonadati</taxon>
        <taxon>Pseudomonadota</taxon>
        <taxon>Alphaproteobacteria</taxon>
        <taxon>Rhodobacterales</taxon>
        <taxon>Roseobacteraceae</taxon>
        <taxon>Sagittula</taxon>
    </lineage>
</organism>
<evidence type="ECO:0000256" key="1">
    <source>
        <dbReference type="SAM" id="Phobius"/>
    </source>
</evidence>
<evidence type="ECO:0000313" key="3">
    <source>
        <dbReference type="EMBL" id="MBP0481814.1"/>
    </source>
</evidence>
<dbReference type="Proteomes" id="UP000675940">
    <property type="component" value="Unassembled WGS sequence"/>
</dbReference>
<dbReference type="InterPro" id="IPR025263">
    <property type="entry name" value="YhdP_central"/>
</dbReference>
<protein>
    <recommendedName>
        <fullName evidence="2">YhdP central domain-containing protein</fullName>
    </recommendedName>
</protein>
<feature type="domain" description="YhdP central" evidence="2">
    <location>
        <begin position="354"/>
        <end position="817"/>
    </location>
</feature>
<dbReference type="Pfam" id="PF13116">
    <property type="entry name" value="YhdP"/>
    <property type="match status" value="1"/>
</dbReference>
<keyword evidence="1" id="KW-0812">Transmembrane</keyword>
<keyword evidence="1" id="KW-0472">Membrane</keyword>
<keyword evidence="1" id="KW-1133">Transmembrane helix</keyword>
<comment type="caution">
    <text evidence="3">The sequence shown here is derived from an EMBL/GenBank/DDBJ whole genome shotgun (WGS) entry which is preliminary data.</text>
</comment>
<keyword evidence="4" id="KW-1185">Reference proteome</keyword>
<evidence type="ECO:0000259" key="2">
    <source>
        <dbReference type="Pfam" id="PF13116"/>
    </source>
</evidence>
<sequence length="1089" mass="115743">MSDEQTAKIRPKGRRRRRALLWTLGLLLGLVAALGAALWAMVGREVAAPVWLRHEIEARIAAAAPGIKVSFGRMSLLLQKSGLARVILWDVTLRNDQGVLVAQLNDIEAGIAAVSLLRREWQLREAQVSGAFVTLQRDERGRLGLALGDAFAAGTQVPDIAQMVAQVDALAQDPRLAKLDRFEADALTLRYEDLRARRGWTADGGRLLLAREDGHLALSGDVALLSGGDGVATVEVEASSAIGDNAFDFGVMLHDFASEDIATQSPALAWLAALDAPISGTLSSQLMAEGTLGVLQASLDIGRGVLQPHKAAKPLRFNHARTAFSYDPEAGVIRFGEISLDAPLLNIRAEGVTQLEMAPGGWPEGLTGQFRLSDLTLAQDTVLDREIALSGADVAVRLGLRPFRVDIGSLQVTDPDFPVAAKGSFEAGEGGWRVALDMTAEETTPAQVMAYWPDRLVPRTRDWVARAIAGGTIRNVVFALRARQGEPKPMTYFDLNFADARVAYAPNLPAISGGAGRLTIYDQRLGLRVDRGQVDMGEAGVVRLDGSEFVIPDLKQKPATGELRLEAEGPLGAALAYVDNDQWRVLRKVGKDAGLATGQAVLSGRVTLPLADNITFDDVTLALNGRAEGVESREAVPGKVLTSGALDITLENRRLEISGPVDMSGVPAEGAFVQPLDGGAAQVVADVEITPKSLAALGVRLPDGMVRGKGRGRLRIDLPKDGTPRFAVESDLAGLGLAVPQIGWALGPKSKGKFTVKGRLGKEITVEDMTLSGGGLRAQGRVALTRGAFDRLELDRLEVGDWLDISGRLRGRGQAAPAVEIAGGRIDLRGAPFGQGAGGNGDGAPLSLTLDSLRVTDNIELRRFRGNFDTARGLEGRFDGVLGGTTPVQGEVIPQRGGSAFRITGEDAGDILKAANLLKTVQDGRFRLDLAPVAGKAGTFDGHMAIQGARMQKMPAIASLLDAISVVGILDQLNGPGIFFSEVEAKFRMTPNRVIVTESSAVGPSMGISLDGYYDLISGAMDFQGVISPIYVLNAVGRLFARKGEGLIGFNFNLRGTVGEPKVSVNPLSALTPGMFRDIFRRPPPRLSQ</sequence>
<dbReference type="EMBL" id="JAGISH010000002">
    <property type="protein sequence ID" value="MBP0481814.1"/>
    <property type="molecule type" value="Genomic_DNA"/>
</dbReference>
<proteinExistence type="predicted"/>
<dbReference type="AlphaFoldDB" id="A0A940MRR3"/>